<name>A0A173WPU0_9FIRM</name>
<feature type="signal peptide" evidence="1">
    <location>
        <begin position="1"/>
        <end position="23"/>
    </location>
</feature>
<reference evidence="3 4" key="1">
    <citation type="submission" date="2015-09" db="EMBL/GenBank/DDBJ databases">
        <authorList>
            <consortium name="Pathogen Informatics"/>
        </authorList>
    </citation>
    <scope>NUCLEOTIDE SEQUENCE [LARGE SCALE GENOMIC DNA]</scope>
    <source>
        <strain evidence="3 4">2789STDY5608850</strain>
    </source>
</reference>
<evidence type="ECO:0000259" key="2">
    <source>
        <dbReference type="Pfam" id="PF19092"/>
    </source>
</evidence>
<dbReference type="PROSITE" id="PS51257">
    <property type="entry name" value="PROKAR_LIPOPROTEIN"/>
    <property type="match status" value="1"/>
</dbReference>
<sequence>MNRKRVITAVVIFALLCVGVISCAPEALCVTGGPSAAETSCAANPCESTGDQKKAVDSGNSVSRIVELREYKDIGWPYLYDTYTNHTDKTISSRQYCMLAYDKEGQPLKLQWYIIDSGDKPSYDCLYDDHEEIIPGAASDSGWTLYDGEKMTGWPKIGDGGPNRVAYALYCDRRIVFSDGEVWENPEYEDWLEKYKGKSVPVEELKNYYPSVLAVTLQDQDG</sequence>
<feature type="domain" description="DUF5780" evidence="2">
    <location>
        <begin position="80"/>
        <end position="198"/>
    </location>
</feature>
<evidence type="ECO:0000313" key="4">
    <source>
        <dbReference type="Proteomes" id="UP000095651"/>
    </source>
</evidence>
<dbReference type="RefSeq" id="WP_055652587.1">
    <property type="nucleotide sequence ID" value="NZ_CABIXC010000001.1"/>
</dbReference>
<organism evidence="3 4">
    <name type="scientific">Hungatella hathewayi</name>
    <dbReference type="NCBI Taxonomy" id="154046"/>
    <lineage>
        <taxon>Bacteria</taxon>
        <taxon>Bacillati</taxon>
        <taxon>Bacillota</taxon>
        <taxon>Clostridia</taxon>
        <taxon>Lachnospirales</taxon>
        <taxon>Lachnospiraceae</taxon>
        <taxon>Hungatella</taxon>
    </lineage>
</organism>
<dbReference type="Pfam" id="PF19092">
    <property type="entry name" value="DUF5780"/>
    <property type="match status" value="1"/>
</dbReference>
<evidence type="ECO:0000256" key="1">
    <source>
        <dbReference type="SAM" id="SignalP"/>
    </source>
</evidence>
<dbReference type="InterPro" id="IPR043939">
    <property type="entry name" value="DUF5780"/>
</dbReference>
<accession>A0A173WPU0</accession>
<protein>
    <recommendedName>
        <fullName evidence="2">DUF5780 domain-containing protein</fullName>
    </recommendedName>
</protein>
<feature type="chain" id="PRO_5038902958" description="DUF5780 domain-containing protein" evidence="1">
    <location>
        <begin position="24"/>
        <end position="222"/>
    </location>
</feature>
<proteinExistence type="predicted"/>
<gene>
    <name evidence="3" type="ORF">ERS852407_00111</name>
</gene>
<dbReference type="EMBL" id="CYZE01000001">
    <property type="protein sequence ID" value="CUN41513.1"/>
    <property type="molecule type" value="Genomic_DNA"/>
</dbReference>
<dbReference type="AlphaFoldDB" id="A0A173WPU0"/>
<evidence type="ECO:0000313" key="3">
    <source>
        <dbReference type="EMBL" id="CUN41513.1"/>
    </source>
</evidence>
<dbReference type="Proteomes" id="UP000095651">
    <property type="component" value="Unassembled WGS sequence"/>
</dbReference>
<keyword evidence="1" id="KW-0732">Signal</keyword>